<dbReference type="GO" id="GO:0030246">
    <property type="term" value="F:carbohydrate binding"/>
    <property type="evidence" value="ECO:0007669"/>
    <property type="project" value="InterPro"/>
</dbReference>
<organism evidence="1 2">
    <name type="scientific">Methylomonas methanica (strain DSM 25384 / MC09)</name>
    <dbReference type="NCBI Taxonomy" id="857087"/>
    <lineage>
        <taxon>Bacteria</taxon>
        <taxon>Pseudomonadati</taxon>
        <taxon>Pseudomonadota</taxon>
        <taxon>Gammaproteobacteria</taxon>
        <taxon>Methylococcales</taxon>
        <taxon>Methylococcaceae</taxon>
        <taxon>Methylomonas</taxon>
    </lineage>
</organism>
<dbReference type="OrthoDB" id="9772097at2"/>
<reference evidence="1 2" key="1">
    <citation type="journal article" date="2011" name="J. Bacteriol.">
        <title>Complete Genome Sequence of the Aerobic Marine Methanotroph Methylomonas methanica MC09.</title>
        <authorList>
            <person name="Boden R."/>
            <person name="Cunliffe M."/>
            <person name="Scanlan J."/>
            <person name="Moussard H."/>
            <person name="Kits K.D."/>
            <person name="Klotz M.G."/>
            <person name="Jetten M.S."/>
            <person name="Vuilleumier S."/>
            <person name="Han J."/>
            <person name="Peters L."/>
            <person name="Mikhailova N."/>
            <person name="Teshima H."/>
            <person name="Tapia R."/>
            <person name="Kyrpides N."/>
            <person name="Ivanova N."/>
            <person name="Pagani I."/>
            <person name="Cheng J.F."/>
            <person name="Goodwin L."/>
            <person name="Han C."/>
            <person name="Hauser L."/>
            <person name="Land M.L."/>
            <person name="Lapidus A."/>
            <person name="Lucas S."/>
            <person name="Pitluck S."/>
            <person name="Woyke T."/>
            <person name="Stein L."/>
            <person name="Murrell J.C."/>
        </authorList>
    </citation>
    <scope>NUCLEOTIDE SEQUENCE [LARGE SCALE GENOMIC DNA]</scope>
    <source>
        <strain evidence="1 2">MC09</strain>
    </source>
</reference>
<dbReference type="eggNOG" id="COG3794">
    <property type="taxonomic scope" value="Bacteria"/>
</dbReference>
<reference evidence="2" key="3">
    <citation type="submission" date="2011-05" db="EMBL/GenBank/DDBJ databases">
        <title>Complete sequence of Methylomonas methanica MC09.</title>
        <authorList>
            <consortium name="US DOE Joint Genome Institute"/>
            <person name="Lucas S."/>
            <person name="Han J."/>
            <person name="Lapidus A."/>
            <person name="Cheng J.-F."/>
            <person name="Goodwin L."/>
            <person name="Pitluck S."/>
            <person name="Peters L."/>
            <person name="Mikhailova N."/>
            <person name="Teshima H."/>
            <person name="Han C."/>
            <person name="Tapia R."/>
            <person name="Land M."/>
            <person name="Hauser L."/>
            <person name="Kyrpides N."/>
            <person name="Ivanova N."/>
            <person name="Pagani I."/>
            <person name="Stein L."/>
            <person name="Woyke T."/>
        </authorList>
    </citation>
    <scope>NUCLEOTIDE SEQUENCE [LARGE SCALE GENOMIC DNA]</scope>
    <source>
        <strain evidence="2">MC09</strain>
    </source>
</reference>
<dbReference type="STRING" id="857087.Metme_0809"/>
<dbReference type="InterPro" id="IPR008972">
    <property type="entry name" value="Cupredoxin"/>
</dbReference>
<protein>
    <recommendedName>
        <fullName evidence="3">Methylamine utilization protein</fullName>
    </recommendedName>
</protein>
<dbReference type="KEGG" id="mmt:Metme_0809"/>
<evidence type="ECO:0000313" key="1">
    <source>
        <dbReference type="EMBL" id="AEF99248.1"/>
    </source>
</evidence>
<dbReference type="SUPFAM" id="SSF49503">
    <property type="entry name" value="Cupredoxins"/>
    <property type="match status" value="1"/>
</dbReference>
<dbReference type="InterPro" id="IPR034242">
    <property type="entry name" value="MauL"/>
</dbReference>
<dbReference type="EMBL" id="CP002738">
    <property type="protein sequence ID" value="AEF99248.1"/>
    <property type="molecule type" value="Genomic_DNA"/>
</dbReference>
<dbReference type="Gene3D" id="2.60.40.420">
    <property type="entry name" value="Cupredoxins - blue copper proteins"/>
    <property type="match status" value="1"/>
</dbReference>
<name>G0A5X1_METMM</name>
<proteinExistence type="predicted"/>
<gene>
    <name evidence="1" type="ordered locus">Metme_0809</name>
</gene>
<sequence>MANRIPGIFLAASLGAVLTPTQAVTLSGQVDADGQPLAQVVITAEPKGSNSAAKPKTKPKPLALDQKGREFLPHVLAVQTGTPVFFPNSDDIKHHVYSFSPAKRFEIKLYSGTPAKPILFDRPGVVVLGCNIHDWMLGFVFVTDSEYVTQTDSEGHWTLDLPPGDYRLSLWHPDAVDGAVGMANLPVPATSPLHYTLTLKTHRPSGKPPYSLQMQEYDGF</sequence>
<dbReference type="CDD" id="cd04221">
    <property type="entry name" value="MauL"/>
    <property type="match status" value="1"/>
</dbReference>
<dbReference type="SUPFAM" id="SSF49452">
    <property type="entry name" value="Starch-binding domain-like"/>
    <property type="match status" value="1"/>
</dbReference>
<dbReference type="InterPro" id="IPR013784">
    <property type="entry name" value="Carb-bd-like_fold"/>
</dbReference>
<dbReference type="RefSeq" id="WP_013817517.1">
    <property type="nucleotide sequence ID" value="NC_015572.1"/>
</dbReference>
<accession>G0A5X1</accession>
<dbReference type="Proteomes" id="UP000008888">
    <property type="component" value="Chromosome"/>
</dbReference>
<dbReference type="HOGENOM" id="CLU_084768_1_0_6"/>
<keyword evidence="2" id="KW-1185">Reference proteome</keyword>
<evidence type="ECO:0000313" key="2">
    <source>
        <dbReference type="Proteomes" id="UP000008888"/>
    </source>
</evidence>
<dbReference type="AlphaFoldDB" id="G0A5X1"/>
<reference key="2">
    <citation type="submission" date="2011-05" db="EMBL/GenBank/DDBJ databases">
        <title>Complete genome sequence of the aerobic marine methanotroph Methylomonas methanica MC09.</title>
        <authorList>
            <person name="Boden R."/>
            <person name="Cunliffe M."/>
            <person name="Scanlan J."/>
            <person name="Moussard H."/>
            <person name="Kits K.D."/>
            <person name="Klotz M."/>
            <person name="Jetten M."/>
            <person name="Vuilleumier S."/>
            <person name="Han J."/>
            <person name="Peters L."/>
            <person name="Mikhailova N."/>
            <person name="Teshima H."/>
            <person name="Tapia R."/>
            <person name="Kyrpides N."/>
            <person name="Ivanova N."/>
            <person name="Pagani I."/>
            <person name="Cheng J.-F."/>
            <person name="Goodwin L."/>
            <person name="Han C."/>
            <person name="Hauser L."/>
            <person name="Land M."/>
            <person name="Lapidus A."/>
            <person name="Lucas S."/>
            <person name="Pitluck S."/>
            <person name="Woyke T."/>
            <person name="Stein L.Y."/>
            <person name="Murrell C."/>
        </authorList>
    </citation>
    <scope>NUCLEOTIDE SEQUENCE</scope>
    <source>
        <strain>MC09</strain>
    </source>
</reference>
<evidence type="ECO:0008006" key="3">
    <source>
        <dbReference type="Google" id="ProtNLM"/>
    </source>
</evidence>